<dbReference type="PRINTS" id="PR00032">
    <property type="entry name" value="HTHARAC"/>
</dbReference>
<dbReference type="OrthoDB" id="345413at2"/>
<keyword evidence="1" id="KW-0805">Transcription regulation</keyword>
<evidence type="ECO:0000256" key="2">
    <source>
        <dbReference type="ARBA" id="ARBA00023125"/>
    </source>
</evidence>
<evidence type="ECO:0000259" key="4">
    <source>
        <dbReference type="PROSITE" id="PS01124"/>
    </source>
</evidence>
<comment type="caution">
    <text evidence="5">The sequence shown here is derived from an EMBL/GenBank/DDBJ whole genome shotgun (WGS) entry which is preliminary data.</text>
</comment>
<name>N9VFB8_9GAMM</name>
<evidence type="ECO:0000313" key="5">
    <source>
        <dbReference type="EMBL" id="ENY70318.1"/>
    </source>
</evidence>
<protein>
    <submittedName>
        <fullName evidence="5">AraC family transcriptional regulator</fullName>
    </submittedName>
</protein>
<dbReference type="AlphaFoldDB" id="N9VFB8"/>
<keyword evidence="3" id="KW-0804">Transcription</keyword>
<proteinExistence type="predicted"/>
<dbReference type="InterPro" id="IPR020449">
    <property type="entry name" value="Tscrpt_reg_AraC-type_HTH"/>
</dbReference>
<dbReference type="GO" id="GO:0003700">
    <property type="term" value="F:DNA-binding transcription factor activity"/>
    <property type="evidence" value="ECO:0007669"/>
    <property type="project" value="InterPro"/>
</dbReference>
<dbReference type="InterPro" id="IPR018060">
    <property type="entry name" value="HTH_AraC"/>
</dbReference>
<dbReference type="EMBL" id="APVG01000092">
    <property type="protein sequence ID" value="ENY70318.1"/>
    <property type="molecule type" value="Genomic_DNA"/>
</dbReference>
<accession>N9VFB8</accession>
<dbReference type="SUPFAM" id="SSF46689">
    <property type="entry name" value="Homeodomain-like"/>
    <property type="match status" value="1"/>
</dbReference>
<dbReference type="Gene3D" id="1.10.10.60">
    <property type="entry name" value="Homeodomain-like"/>
    <property type="match status" value="2"/>
</dbReference>
<dbReference type="SMART" id="SM00342">
    <property type="entry name" value="HTH_ARAC"/>
    <property type="match status" value="1"/>
</dbReference>
<dbReference type="PROSITE" id="PS01124">
    <property type="entry name" value="HTH_ARAC_FAMILY_2"/>
    <property type="match status" value="1"/>
</dbReference>
<dbReference type="RefSeq" id="WP_005363746.1">
    <property type="nucleotide sequence ID" value="NZ_APVG01000092.1"/>
</dbReference>
<dbReference type="PATRIC" id="fig|1268237.3.peg.3712"/>
<evidence type="ECO:0000256" key="1">
    <source>
        <dbReference type="ARBA" id="ARBA00023015"/>
    </source>
</evidence>
<dbReference type="InterPro" id="IPR009057">
    <property type="entry name" value="Homeodomain-like_sf"/>
</dbReference>
<keyword evidence="2" id="KW-0238">DNA-binding</keyword>
<keyword evidence="6" id="KW-1185">Reference proteome</keyword>
<sequence length="309" mass="35117">MKAPRLINSIAQVHQAFGLAPPRHPLVSVVGVFDPARLDEIADTPIVSELYSISLKVGLTGSCLYGRNTYDYQDGTLVFIAPGQVVQYTAGGGVADHSQSWNLLFHPDLIRRSELGRCIGAYSFFHYEANEALHVSEAEKACLKDIIDKIVSEYSANIDRHSQELIVSNIKLLLDYCTRYYDRQFHTRTNLNKDITSDFEQVLHRYYLRHQHEEHGLPTVAYCGKEMGISPYYLSDLLKKETGRTASDYIHFFVLERAKNSLLGTRQSVTEVAYNLGFIYPQHFSKLFKSKVGVSPREYRKLGRADKDT</sequence>
<organism evidence="5 6">
    <name type="scientific">Aeromonas diversa CDC 2478-85</name>
    <dbReference type="NCBI Taxonomy" id="1268237"/>
    <lineage>
        <taxon>Bacteria</taxon>
        <taxon>Pseudomonadati</taxon>
        <taxon>Pseudomonadota</taxon>
        <taxon>Gammaproteobacteria</taxon>
        <taxon>Aeromonadales</taxon>
        <taxon>Aeromonadaceae</taxon>
        <taxon>Aeromonas</taxon>
    </lineage>
</organism>
<dbReference type="eggNOG" id="COG2207">
    <property type="taxonomic scope" value="Bacteria"/>
</dbReference>
<reference evidence="5 6" key="1">
    <citation type="journal article" date="2013" name="Genome Announc.">
        <title>Draft Genome Sequence of the Aeromonas diversa Type Strain.</title>
        <authorList>
            <person name="Farfan M."/>
            <person name="Spataro N."/>
            <person name="Sanglas A."/>
            <person name="Albarral V."/>
            <person name="Loren J.G."/>
            <person name="Bosch E."/>
            <person name="Fuste M.C."/>
        </authorList>
    </citation>
    <scope>NUCLEOTIDE SEQUENCE [LARGE SCALE GENOMIC DNA]</scope>
    <source>
        <strain evidence="5 6">2478-85</strain>
    </source>
</reference>
<evidence type="ECO:0000313" key="6">
    <source>
        <dbReference type="Proteomes" id="UP000023775"/>
    </source>
</evidence>
<dbReference type="PANTHER" id="PTHR43280">
    <property type="entry name" value="ARAC-FAMILY TRANSCRIPTIONAL REGULATOR"/>
    <property type="match status" value="1"/>
</dbReference>
<feature type="domain" description="HTH araC/xylS-type" evidence="4">
    <location>
        <begin position="201"/>
        <end position="302"/>
    </location>
</feature>
<evidence type="ECO:0000256" key="3">
    <source>
        <dbReference type="ARBA" id="ARBA00023163"/>
    </source>
</evidence>
<dbReference type="GO" id="GO:0043565">
    <property type="term" value="F:sequence-specific DNA binding"/>
    <property type="evidence" value="ECO:0007669"/>
    <property type="project" value="InterPro"/>
</dbReference>
<dbReference type="Proteomes" id="UP000023775">
    <property type="component" value="Unassembled WGS sequence"/>
</dbReference>
<dbReference type="PANTHER" id="PTHR43280:SF32">
    <property type="entry name" value="TRANSCRIPTIONAL REGULATORY PROTEIN"/>
    <property type="match status" value="1"/>
</dbReference>
<dbReference type="Pfam" id="PF12833">
    <property type="entry name" value="HTH_18"/>
    <property type="match status" value="1"/>
</dbReference>
<gene>
    <name evidence="5" type="ORF">G114_18981</name>
</gene>